<proteinExistence type="inferred from homology"/>
<comment type="pathway">
    <text evidence="1">Secondary metabolite biosynthesis.</text>
</comment>
<evidence type="ECO:0000256" key="2">
    <source>
        <dbReference type="ARBA" id="ARBA00022679"/>
    </source>
</evidence>
<dbReference type="InterPro" id="IPR051654">
    <property type="entry name" value="Meroterpenoid_MTases"/>
</dbReference>
<name>A0AAD4PVY5_9EURO</name>
<gene>
    <name evidence="6" type="ORF">BGW36DRAFT_427226</name>
</gene>
<dbReference type="SUPFAM" id="SSF53335">
    <property type="entry name" value="S-adenosyl-L-methionine-dependent methyltransferases"/>
    <property type="match status" value="1"/>
</dbReference>
<dbReference type="GeneID" id="70250669"/>
<dbReference type="Proteomes" id="UP001201262">
    <property type="component" value="Unassembled WGS sequence"/>
</dbReference>
<accession>A0AAD4PVY5</accession>
<comment type="similarity">
    <text evidence="4">Belongs to the class I-like SAM-binding methyltransferase superfamily.</text>
</comment>
<dbReference type="EMBL" id="JAJTJA010000006">
    <property type="protein sequence ID" value="KAH8697260.1"/>
    <property type="molecule type" value="Genomic_DNA"/>
</dbReference>
<dbReference type="AlphaFoldDB" id="A0AAD4PVY5"/>
<protein>
    <recommendedName>
        <fullName evidence="5">Methyltransferase type 11 domain-containing protein</fullName>
    </recommendedName>
</protein>
<dbReference type="Pfam" id="PF08241">
    <property type="entry name" value="Methyltransf_11"/>
    <property type="match status" value="1"/>
</dbReference>
<dbReference type="GO" id="GO:0008757">
    <property type="term" value="F:S-adenosylmethionine-dependent methyltransferase activity"/>
    <property type="evidence" value="ECO:0007669"/>
    <property type="project" value="InterPro"/>
</dbReference>
<dbReference type="Gene3D" id="3.40.50.150">
    <property type="entry name" value="Vaccinia Virus protein VP39"/>
    <property type="match status" value="1"/>
</dbReference>
<organism evidence="6 7">
    <name type="scientific">Talaromyces proteolyticus</name>
    <dbReference type="NCBI Taxonomy" id="1131652"/>
    <lineage>
        <taxon>Eukaryota</taxon>
        <taxon>Fungi</taxon>
        <taxon>Dikarya</taxon>
        <taxon>Ascomycota</taxon>
        <taxon>Pezizomycotina</taxon>
        <taxon>Eurotiomycetes</taxon>
        <taxon>Eurotiomycetidae</taxon>
        <taxon>Eurotiales</taxon>
        <taxon>Trichocomaceae</taxon>
        <taxon>Talaromyces</taxon>
        <taxon>Talaromyces sect. Bacilispori</taxon>
    </lineage>
</organism>
<keyword evidence="7" id="KW-1185">Reference proteome</keyword>
<evidence type="ECO:0000256" key="4">
    <source>
        <dbReference type="ARBA" id="ARBA00038314"/>
    </source>
</evidence>
<dbReference type="PANTHER" id="PTHR35897:SF1">
    <property type="entry name" value="METHYLTRANSFERASE AUSD"/>
    <property type="match status" value="1"/>
</dbReference>
<dbReference type="PANTHER" id="PTHR35897">
    <property type="entry name" value="METHYLTRANSFERASE AUSD"/>
    <property type="match status" value="1"/>
</dbReference>
<evidence type="ECO:0000313" key="6">
    <source>
        <dbReference type="EMBL" id="KAH8697260.1"/>
    </source>
</evidence>
<evidence type="ECO:0000259" key="5">
    <source>
        <dbReference type="Pfam" id="PF08241"/>
    </source>
</evidence>
<evidence type="ECO:0000313" key="7">
    <source>
        <dbReference type="Proteomes" id="UP001201262"/>
    </source>
</evidence>
<evidence type="ECO:0000256" key="1">
    <source>
        <dbReference type="ARBA" id="ARBA00005179"/>
    </source>
</evidence>
<sequence length="285" mass="32101">MASTEPSTIEKPKIGSRDKSVGWYIPTLDNLSPTQWDLLENYGKIPHDRVIPSILELRDRAWEVYPFPCVGQFRFIELSLCDMPLYPTILQRIQNGGVFVDVGCCFGQDIRKLVHDGAPAKNTWGVELVGDFVDLGYELFNDAATLESHMLKIGIFDAEGTLDQLTDKVDVAYLGLFLHLFDWDEQKRACQNIVRLMKNEPGVVILGQQIGSVTGHQLPKAIGTSPIYKHDPPSFEKLWKEVGEATGTEWKVTADLDFGLGAANFKDKWGDSTTRRLVFEVERVR</sequence>
<reference evidence="6" key="1">
    <citation type="submission" date="2021-12" db="EMBL/GenBank/DDBJ databases">
        <title>Convergent genome expansion in fungi linked to evolution of root-endophyte symbiosis.</title>
        <authorList>
            <consortium name="DOE Joint Genome Institute"/>
            <person name="Ke Y.-H."/>
            <person name="Bonito G."/>
            <person name="Liao H.-L."/>
            <person name="Looney B."/>
            <person name="Rojas-Flechas A."/>
            <person name="Nash J."/>
            <person name="Hameed K."/>
            <person name="Schadt C."/>
            <person name="Martin F."/>
            <person name="Crous P.W."/>
            <person name="Miettinen O."/>
            <person name="Magnuson J.K."/>
            <person name="Labbe J."/>
            <person name="Jacobson D."/>
            <person name="Doktycz M.J."/>
            <person name="Veneault-Fourrey C."/>
            <person name="Kuo A."/>
            <person name="Mondo S."/>
            <person name="Calhoun S."/>
            <person name="Riley R."/>
            <person name="Ohm R."/>
            <person name="LaButti K."/>
            <person name="Andreopoulos B."/>
            <person name="Pangilinan J."/>
            <person name="Nolan M."/>
            <person name="Tritt A."/>
            <person name="Clum A."/>
            <person name="Lipzen A."/>
            <person name="Daum C."/>
            <person name="Barry K."/>
            <person name="Grigoriev I.V."/>
            <person name="Vilgalys R."/>
        </authorList>
    </citation>
    <scope>NUCLEOTIDE SEQUENCE</scope>
    <source>
        <strain evidence="6">PMI_201</strain>
    </source>
</reference>
<dbReference type="RefSeq" id="XP_046071961.1">
    <property type="nucleotide sequence ID" value="XM_046220382.1"/>
</dbReference>
<keyword evidence="3" id="KW-0949">S-adenosyl-L-methionine</keyword>
<dbReference type="InterPro" id="IPR013216">
    <property type="entry name" value="Methyltransf_11"/>
</dbReference>
<feature type="domain" description="Methyltransferase type 11" evidence="5">
    <location>
        <begin position="100"/>
        <end position="199"/>
    </location>
</feature>
<keyword evidence="2" id="KW-0808">Transferase</keyword>
<comment type="caution">
    <text evidence="6">The sequence shown here is derived from an EMBL/GenBank/DDBJ whole genome shotgun (WGS) entry which is preliminary data.</text>
</comment>
<evidence type="ECO:0000256" key="3">
    <source>
        <dbReference type="ARBA" id="ARBA00022691"/>
    </source>
</evidence>
<dbReference type="InterPro" id="IPR029063">
    <property type="entry name" value="SAM-dependent_MTases_sf"/>
</dbReference>